<accession>A0A7W8XL47</accession>
<dbReference type="InterPro" id="IPR012337">
    <property type="entry name" value="RNaseH-like_sf"/>
</dbReference>
<dbReference type="EMBL" id="JACHBC010000054">
    <property type="protein sequence ID" value="MBB5564903.1"/>
    <property type="molecule type" value="Genomic_DNA"/>
</dbReference>
<sequence>MNARLTPLSRAVIAHRVLMEGQRPMAVAAAFGVKTVYKWVRRYRREGEAGLNDRSSRPHRLYHPTSQATAARIETLRRLRMTGQHIAKETGVSPATVSRILKRLGLNKLKALAPAEPVRRYERDQPGELIHIDIKKLGKFNRTGHRITGDRTGQSNSRGIGWEYVHLAIDDHSRLAYLEILPDETRRSCLRFLFNALRFFKAHGVKVQRVMTDNGTSFRSHRYAKALQRLSIKHIRTKPYTPKTNGKAERLVQTALREWAYAKAYETSQQRAADLPLWLHRYNWHRPHGSLQSKPPVSRLGLIKDNLLRLHI</sequence>
<feature type="domain" description="Integrase catalytic" evidence="1">
    <location>
        <begin position="122"/>
        <end position="304"/>
    </location>
</feature>
<dbReference type="Pfam" id="PF13683">
    <property type="entry name" value="rve_3"/>
    <property type="match status" value="1"/>
</dbReference>
<dbReference type="GO" id="GO:0015074">
    <property type="term" value="P:DNA integration"/>
    <property type="evidence" value="ECO:0007669"/>
    <property type="project" value="InterPro"/>
</dbReference>
<dbReference type="InterPro" id="IPR047656">
    <property type="entry name" value="IS481-like_transpos"/>
</dbReference>
<dbReference type="AlphaFoldDB" id="A0A7W8XL47"/>
<dbReference type="Pfam" id="PF13565">
    <property type="entry name" value="HTH_32"/>
    <property type="match status" value="1"/>
</dbReference>
<dbReference type="Gene3D" id="3.30.420.10">
    <property type="entry name" value="Ribonuclease H-like superfamily/Ribonuclease H"/>
    <property type="match status" value="1"/>
</dbReference>
<dbReference type="InterPro" id="IPR036397">
    <property type="entry name" value="RNaseH_sf"/>
</dbReference>
<dbReference type="PROSITE" id="PS50994">
    <property type="entry name" value="INTEGRASE"/>
    <property type="match status" value="1"/>
</dbReference>
<dbReference type="Gene3D" id="1.10.10.60">
    <property type="entry name" value="Homeodomain-like"/>
    <property type="match status" value="1"/>
</dbReference>
<proteinExistence type="predicted"/>
<dbReference type="InterPro" id="IPR001584">
    <property type="entry name" value="Integrase_cat-core"/>
</dbReference>
<organism evidence="2 3">
    <name type="scientific">Rhizobium lentis</name>
    <dbReference type="NCBI Taxonomy" id="1138194"/>
    <lineage>
        <taxon>Bacteria</taxon>
        <taxon>Pseudomonadati</taxon>
        <taxon>Pseudomonadota</taxon>
        <taxon>Alphaproteobacteria</taxon>
        <taxon>Hyphomicrobiales</taxon>
        <taxon>Rhizobiaceae</taxon>
        <taxon>Rhizobium/Agrobacterium group</taxon>
        <taxon>Rhizobium</taxon>
    </lineage>
</organism>
<dbReference type="SUPFAM" id="SSF46689">
    <property type="entry name" value="Homeodomain-like"/>
    <property type="match status" value="1"/>
</dbReference>
<protein>
    <submittedName>
        <fullName evidence="2">Transposase InsO family protein</fullName>
    </submittedName>
</protein>
<dbReference type="Proteomes" id="UP000528824">
    <property type="component" value="Unassembled WGS sequence"/>
</dbReference>
<keyword evidence="3" id="KW-1185">Reference proteome</keyword>
<name>A0A7W8XL47_9HYPH</name>
<dbReference type="NCBIfam" id="NF033577">
    <property type="entry name" value="transpos_IS481"/>
    <property type="match status" value="1"/>
</dbReference>
<dbReference type="PANTHER" id="PTHR35004">
    <property type="entry name" value="TRANSPOSASE RV3428C-RELATED"/>
    <property type="match status" value="1"/>
</dbReference>
<dbReference type="SUPFAM" id="SSF53098">
    <property type="entry name" value="Ribonuclease H-like"/>
    <property type="match status" value="1"/>
</dbReference>
<evidence type="ECO:0000259" key="1">
    <source>
        <dbReference type="PROSITE" id="PS50994"/>
    </source>
</evidence>
<dbReference type="PANTHER" id="PTHR35004:SF7">
    <property type="entry name" value="INTEGRASE PROTEIN"/>
    <property type="match status" value="1"/>
</dbReference>
<dbReference type="GO" id="GO:0003676">
    <property type="term" value="F:nucleic acid binding"/>
    <property type="evidence" value="ECO:0007669"/>
    <property type="project" value="InterPro"/>
</dbReference>
<evidence type="ECO:0000313" key="3">
    <source>
        <dbReference type="Proteomes" id="UP000528824"/>
    </source>
</evidence>
<gene>
    <name evidence="2" type="ORF">GGI59_006621</name>
</gene>
<evidence type="ECO:0000313" key="2">
    <source>
        <dbReference type="EMBL" id="MBB5564903.1"/>
    </source>
</evidence>
<dbReference type="InterPro" id="IPR009057">
    <property type="entry name" value="Homeodomain-like_sf"/>
</dbReference>
<reference evidence="2 3" key="1">
    <citation type="submission" date="2020-08" db="EMBL/GenBank/DDBJ databases">
        <title>Genomic Encyclopedia of Type Strains, Phase IV (KMG-V): Genome sequencing to study the core and pangenomes of soil and plant-associated prokaryotes.</title>
        <authorList>
            <person name="Whitman W."/>
        </authorList>
    </citation>
    <scope>NUCLEOTIDE SEQUENCE [LARGE SCALE GENOMIC DNA]</scope>
    <source>
        <strain evidence="2 3">SEMIA 4034</strain>
    </source>
</reference>
<comment type="caution">
    <text evidence="2">The sequence shown here is derived from an EMBL/GenBank/DDBJ whole genome shotgun (WGS) entry which is preliminary data.</text>
</comment>